<organism evidence="1 2">
    <name type="scientific">Dactylosporangium matsuzakiense</name>
    <dbReference type="NCBI Taxonomy" id="53360"/>
    <lineage>
        <taxon>Bacteria</taxon>
        <taxon>Bacillati</taxon>
        <taxon>Actinomycetota</taxon>
        <taxon>Actinomycetes</taxon>
        <taxon>Micromonosporales</taxon>
        <taxon>Micromonosporaceae</taxon>
        <taxon>Dactylosporangium</taxon>
    </lineage>
</organism>
<reference evidence="1" key="2">
    <citation type="submission" date="2023-01" db="EMBL/GenBank/DDBJ databases">
        <authorList>
            <person name="Sun Q."/>
            <person name="Evtushenko L."/>
        </authorList>
    </citation>
    <scope>NUCLEOTIDE SEQUENCE</scope>
    <source>
        <strain evidence="1">VKM Ac-1321</strain>
    </source>
</reference>
<protein>
    <submittedName>
        <fullName evidence="1">Uncharacterized protein</fullName>
    </submittedName>
</protein>
<evidence type="ECO:0000313" key="1">
    <source>
        <dbReference type="EMBL" id="GLL05097.1"/>
    </source>
</evidence>
<accession>A0A9W6NQG7</accession>
<reference evidence="1" key="1">
    <citation type="journal article" date="2014" name="Int. J. Syst. Evol. Microbiol.">
        <title>Complete genome sequence of Corynebacterium casei LMG S-19264T (=DSM 44701T), isolated from a smear-ripened cheese.</title>
        <authorList>
            <consortium name="US DOE Joint Genome Institute (JGI-PGF)"/>
            <person name="Walter F."/>
            <person name="Albersmeier A."/>
            <person name="Kalinowski J."/>
            <person name="Ruckert C."/>
        </authorList>
    </citation>
    <scope>NUCLEOTIDE SEQUENCE</scope>
    <source>
        <strain evidence="1">VKM Ac-1321</strain>
    </source>
</reference>
<gene>
    <name evidence="1" type="ORF">GCM10017581_068440</name>
</gene>
<name>A0A9W6NQG7_9ACTN</name>
<comment type="caution">
    <text evidence="1">The sequence shown here is derived from an EMBL/GenBank/DDBJ whole genome shotgun (WGS) entry which is preliminary data.</text>
</comment>
<sequence length="54" mass="5745">MDEVARPAPNPTLYDVLGEIAGPRAGRDPDTIETKQIETVDNDFATTFLGGVGI</sequence>
<dbReference type="Proteomes" id="UP001143480">
    <property type="component" value="Unassembled WGS sequence"/>
</dbReference>
<dbReference type="AlphaFoldDB" id="A0A9W6NQG7"/>
<evidence type="ECO:0000313" key="2">
    <source>
        <dbReference type="Proteomes" id="UP001143480"/>
    </source>
</evidence>
<proteinExistence type="predicted"/>
<keyword evidence="2" id="KW-1185">Reference proteome</keyword>
<dbReference type="RefSeq" id="WP_271189778.1">
    <property type="nucleotide sequence ID" value="NZ_BSFP01000053.1"/>
</dbReference>
<dbReference type="EMBL" id="BSFP01000053">
    <property type="protein sequence ID" value="GLL05097.1"/>
    <property type="molecule type" value="Genomic_DNA"/>
</dbReference>